<dbReference type="Pfam" id="PF16486">
    <property type="entry name" value="ArgoN"/>
    <property type="match status" value="1"/>
</dbReference>
<dbReference type="InterPro" id="IPR012337">
    <property type="entry name" value="RNaseH-like_sf"/>
</dbReference>
<dbReference type="CDD" id="cd02846">
    <property type="entry name" value="PAZ_argonaute_like"/>
    <property type="match status" value="1"/>
</dbReference>
<dbReference type="SUPFAM" id="SSF101690">
    <property type="entry name" value="PAZ domain"/>
    <property type="match status" value="1"/>
</dbReference>
<accession>A0A218WSQ5</accession>
<dbReference type="InterPro" id="IPR003165">
    <property type="entry name" value="Piwi"/>
</dbReference>
<sequence length="655" mass="72805">MDKGGSPDKAEANPILPVTSPNAASTVEFEGSNPPKFSIINRSGTGTSGKRVALLANHFKANINVPDAVFYQYNVTILQDNKKVEGKGISRKIIDRLYRTYHSELANRSFAYDGEGILYTGGQLPQNRFEFTVVLEESFVGRGSGDGESPGSPIKRSRQSFQSKTFSVEISYAASIPLKSIALVLRGAAAEHDSFDPLRVLAVVLRQEAANSFQMKPRNSNGVGDGQTIEITVSEYFSQHLGIELESSLYLPCLDVGKSKRPIYLPMEAVKNCRYNEDPVLVDCGISIAKHMTKVEGRVLETPKLKVGNNNECIPQNGRWNFNQKTFIRPIKVDRWVIVNFSARCDTSRLSRDLIDCGRTKGMQIECPVALIEEDPQQRREGPVARVEKMFELIRMKLSRPPKFILCALPERKISDIYGPWKKKCLTEFGIVTQCISPLKINDQYLTNVLLKINSKLGGINSLLAIEHASCIPKITDTPTMILGMDVSHGSPGRSDMPSISASPKLEIIDALYKPLANGEDDGIMRELLLDFYESSKGRKPTQIIVFRDGVSETQFNQVLDIELQQIVKAYNHLGETSVPKFTVIVAQKNHHTKLFQANASENVSPVAPIYYAHLAARQMGQFVKFEDLSETSSGGPIPELPRLHEEVESSMFFC</sequence>
<dbReference type="Pfam" id="PF16488">
    <property type="entry name" value="ArgoL2"/>
    <property type="match status" value="1"/>
</dbReference>
<keyword evidence="1" id="KW-0687">Ribonucleoprotein</keyword>
<dbReference type="Gene3D" id="3.40.50.2300">
    <property type="match status" value="1"/>
</dbReference>
<evidence type="ECO:0000259" key="3">
    <source>
        <dbReference type="PROSITE" id="PS50822"/>
    </source>
</evidence>
<dbReference type="SUPFAM" id="SSF53098">
    <property type="entry name" value="Ribonuclease H-like"/>
    <property type="match status" value="1"/>
</dbReference>
<gene>
    <name evidence="4" type="ORF">CDL15_Pgr021574</name>
</gene>
<proteinExistence type="predicted"/>
<evidence type="ECO:0000256" key="2">
    <source>
        <dbReference type="SAM" id="MobiDB-lite"/>
    </source>
</evidence>
<dbReference type="InterPro" id="IPR036085">
    <property type="entry name" value="PAZ_dom_sf"/>
</dbReference>
<dbReference type="EMBL" id="MTKT01003240">
    <property type="protein sequence ID" value="OWM75410.1"/>
    <property type="molecule type" value="Genomic_DNA"/>
</dbReference>
<feature type="domain" description="Piwi" evidence="3">
    <location>
        <begin position="404"/>
        <end position="602"/>
    </location>
</feature>
<dbReference type="AlphaFoldDB" id="A0A218WSQ5"/>
<feature type="region of interest" description="Disordered" evidence="2">
    <location>
        <begin position="1"/>
        <end position="30"/>
    </location>
</feature>
<dbReference type="Proteomes" id="UP000197138">
    <property type="component" value="Unassembled WGS sequence"/>
</dbReference>
<dbReference type="SMART" id="SM00950">
    <property type="entry name" value="Piwi"/>
    <property type="match status" value="1"/>
</dbReference>
<dbReference type="Gene3D" id="2.170.260.10">
    <property type="entry name" value="paz domain"/>
    <property type="match status" value="1"/>
</dbReference>
<dbReference type="GO" id="GO:0051607">
    <property type="term" value="P:defense response to virus"/>
    <property type="evidence" value="ECO:0007669"/>
    <property type="project" value="UniProtKB-ARBA"/>
</dbReference>
<comment type="caution">
    <text evidence="4">The sequence shown here is derived from an EMBL/GenBank/DDBJ whole genome shotgun (WGS) entry which is preliminary data.</text>
</comment>
<organism evidence="4 5">
    <name type="scientific">Punica granatum</name>
    <name type="common">Pomegranate</name>
    <dbReference type="NCBI Taxonomy" id="22663"/>
    <lineage>
        <taxon>Eukaryota</taxon>
        <taxon>Viridiplantae</taxon>
        <taxon>Streptophyta</taxon>
        <taxon>Embryophyta</taxon>
        <taxon>Tracheophyta</taxon>
        <taxon>Spermatophyta</taxon>
        <taxon>Magnoliopsida</taxon>
        <taxon>eudicotyledons</taxon>
        <taxon>Gunneridae</taxon>
        <taxon>Pentapetalae</taxon>
        <taxon>rosids</taxon>
        <taxon>malvids</taxon>
        <taxon>Myrtales</taxon>
        <taxon>Lythraceae</taxon>
        <taxon>Punica</taxon>
    </lineage>
</organism>
<dbReference type="PROSITE" id="PS50822">
    <property type="entry name" value="PIWI"/>
    <property type="match status" value="1"/>
</dbReference>
<dbReference type="GO" id="GO:0003723">
    <property type="term" value="F:RNA binding"/>
    <property type="evidence" value="ECO:0007669"/>
    <property type="project" value="InterPro"/>
</dbReference>
<dbReference type="InterPro" id="IPR032474">
    <property type="entry name" value="Argonaute_N"/>
</dbReference>
<dbReference type="Gene3D" id="3.30.420.10">
    <property type="entry name" value="Ribonuclease H-like superfamily/Ribonuclease H"/>
    <property type="match status" value="2"/>
</dbReference>
<dbReference type="PANTHER" id="PTHR22891">
    <property type="entry name" value="EUKARYOTIC TRANSLATION INITIATION FACTOR 2C"/>
    <property type="match status" value="1"/>
</dbReference>
<feature type="compositionally biased region" description="Basic and acidic residues" evidence="2">
    <location>
        <begin position="1"/>
        <end position="11"/>
    </location>
</feature>
<dbReference type="GO" id="GO:1990904">
    <property type="term" value="C:ribonucleoprotein complex"/>
    <property type="evidence" value="ECO:0007669"/>
    <property type="project" value="UniProtKB-KW"/>
</dbReference>
<evidence type="ECO:0000313" key="4">
    <source>
        <dbReference type="EMBL" id="OWM75410.1"/>
    </source>
</evidence>
<protein>
    <recommendedName>
        <fullName evidence="3">Piwi domain-containing protein</fullName>
    </recommendedName>
</protein>
<dbReference type="Pfam" id="PF02171">
    <property type="entry name" value="Piwi"/>
    <property type="match status" value="1"/>
</dbReference>
<dbReference type="InterPro" id="IPR032472">
    <property type="entry name" value="ArgoL2"/>
</dbReference>
<name>A0A218WSQ5_PUNGR</name>
<evidence type="ECO:0000313" key="5">
    <source>
        <dbReference type="Proteomes" id="UP000197138"/>
    </source>
</evidence>
<evidence type="ECO:0000256" key="1">
    <source>
        <dbReference type="ARBA" id="ARBA00023274"/>
    </source>
</evidence>
<reference evidence="5" key="1">
    <citation type="journal article" date="2017" name="Plant J.">
        <title>The pomegranate (Punica granatum L.) genome and the genomics of punicalagin biosynthesis.</title>
        <authorList>
            <person name="Qin G."/>
            <person name="Xu C."/>
            <person name="Ming R."/>
            <person name="Tang H."/>
            <person name="Guyot R."/>
            <person name="Kramer E.M."/>
            <person name="Hu Y."/>
            <person name="Yi X."/>
            <person name="Qi Y."/>
            <person name="Xu X."/>
            <person name="Gao Z."/>
            <person name="Pan H."/>
            <person name="Jian J."/>
            <person name="Tian Y."/>
            <person name="Yue Z."/>
            <person name="Xu Y."/>
        </authorList>
    </citation>
    <scope>NUCLEOTIDE SEQUENCE [LARGE SCALE GENOMIC DNA]</scope>
    <source>
        <strain evidence="5">cv. Dabenzi</strain>
    </source>
</reference>
<dbReference type="InterPro" id="IPR036397">
    <property type="entry name" value="RNaseH_sf"/>
</dbReference>